<gene>
    <name evidence="2" type="ORF">H8E29_11790</name>
</gene>
<name>A0A8J6TIN1_9CHLR</name>
<sequence>VMIKNKKAFSYFVGLGAALALLSFGILGIEGTQDFIRILTISGEGTWYGMKEASMINLIGLMSRTFSFLDPSLIQTIGWVLYFISIVVLFFFWTFTAKETSSLLGLSVIFSLFFAPHLHYHDLSLLFFPLMLILVSRKLSLRQEKVSFVLLAISFLLIFTKSIPFLYFSFPYSLLLGMTILLIGKQRITQDQNPP</sequence>
<evidence type="ECO:0000313" key="2">
    <source>
        <dbReference type="EMBL" id="MBC8335940.1"/>
    </source>
</evidence>
<dbReference type="Proteomes" id="UP000614469">
    <property type="component" value="Unassembled WGS sequence"/>
</dbReference>
<feature type="transmembrane region" description="Helical" evidence="1">
    <location>
        <begin position="9"/>
        <end position="29"/>
    </location>
</feature>
<evidence type="ECO:0000313" key="3">
    <source>
        <dbReference type="Proteomes" id="UP000614469"/>
    </source>
</evidence>
<keyword evidence="1" id="KW-1133">Transmembrane helix</keyword>
<proteinExistence type="predicted"/>
<organism evidence="2 3">
    <name type="scientific">Candidatus Desulfolinea nitratireducens</name>
    <dbReference type="NCBI Taxonomy" id="2841698"/>
    <lineage>
        <taxon>Bacteria</taxon>
        <taxon>Bacillati</taxon>
        <taxon>Chloroflexota</taxon>
        <taxon>Anaerolineae</taxon>
        <taxon>Anaerolineales</taxon>
        <taxon>Anaerolineales incertae sedis</taxon>
        <taxon>Candidatus Desulfolinea</taxon>
    </lineage>
</organism>
<comment type="caution">
    <text evidence="2">The sequence shown here is derived from an EMBL/GenBank/DDBJ whole genome shotgun (WGS) entry which is preliminary data.</text>
</comment>
<protein>
    <recommendedName>
        <fullName evidence="4">DUF2029 domain-containing protein</fullName>
    </recommendedName>
</protein>
<dbReference type="EMBL" id="JACNJN010000130">
    <property type="protein sequence ID" value="MBC8335940.1"/>
    <property type="molecule type" value="Genomic_DNA"/>
</dbReference>
<feature type="transmembrane region" description="Helical" evidence="1">
    <location>
        <begin position="72"/>
        <end position="93"/>
    </location>
</feature>
<accession>A0A8J6TIN1</accession>
<feature type="transmembrane region" description="Helical" evidence="1">
    <location>
        <begin position="100"/>
        <end position="118"/>
    </location>
</feature>
<feature type="non-terminal residue" evidence="2">
    <location>
        <position position="1"/>
    </location>
</feature>
<reference evidence="2 3" key="1">
    <citation type="submission" date="2020-08" db="EMBL/GenBank/DDBJ databases">
        <title>Bridging the membrane lipid divide: bacteria of the FCB group superphylum have the potential to synthesize archaeal ether lipids.</title>
        <authorList>
            <person name="Villanueva L."/>
            <person name="Von Meijenfeldt F.A.B."/>
            <person name="Westbye A.B."/>
            <person name="Yadav S."/>
            <person name="Hopmans E.C."/>
            <person name="Dutilh B.E."/>
            <person name="Sinninghe Damste J.S."/>
        </authorList>
    </citation>
    <scope>NUCLEOTIDE SEQUENCE [LARGE SCALE GENOMIC DNA]</scope>
    <source>
        <strain evidence="2">NIOZ-UU36</strain>
    </source>
</reference>
<feature type="transmembrane region" description="Helical" evidence="1">
    <location>
        <begin position="124"/>
        <end position="141"/>
    </location>
</feature>
<keyword evidence="1" id="KW-0812">Transmembrane</keyword>
<keyword evidence="1" id="KW-0472">Membrane</keyword>
<dbReference type="AlphaFoldDB" id="A0A8J6TIN1"/>
<evidence type="ECO:0008006" key="4">
    <source>
        <dbReference type="Google" id="ProtNLM"/>
    </source>
</evidence>
<evidence type="ECO:0000256" key="1">
    <source>
        <dbReference type="SAM" id="Phobius"/>
    </source>
</evidence>
<feature type="transmembrane region" description="Helical" evidence="1">
    <location>
        <begin position="148"/>
        <end position="168"/>
    </location>
</feature>